<protein>
    <submittedName>
        <fullName evidence="2">Uncharacterized protein</fullName>
    </submittedName>
</protein>
<dbReference type="AlphaFoldDB" id="A0AAW2ETU4"/>
<accession>A0AAW2ETU4</accession>
<keyword evidence="3" id="KW-1185">Reference proteome</keyword>
<feature type="region of interest" description="Disordered" evidence="1">
    <location>
        <begin position="1"/>
        <end position="26"/>
    </location>
</feature>
<dbReference type="Proteomes" id="UP001430953">
    <property type="component" value="Unassembled WGS sequence"/>
</dbReference>
<organism evidence="2 3">
    <name type="scientific">Cardiocondyla obscurior</name>
    <dbReference type="NCBI Taxonomy" id="286306"/>
    <lineage>
        <taxon>Eukaryota</taxon>
        <taxon>Metazoa</taxon>
        <taxon>Ecdysozoa</taxon>
        <taxon>Arthropoda</taxon>
        <taxon>Hexapoda</taxon>
        <taxon>Insecta</taxon>
        <taxon>Pterygota</taxon>
        <taxon>Neoptera</taxon>
        <taxon>Endopterygota</taxon>
        <taxon>Hymenoptera</taxon>
        <taxon>Apocrita</taxon>
        <taxon>Aculeata</taxon>
        <taxon>Formicoidea</taxon>
        <taxon>Formicidae</taxon>
        <taxon>Myrmicinae</taxon>
        <taxon>Cardiocondyla</taxon>
    </lineage>
</organism>
<proteinExistence type="predicted"/>
<evidence type="ECO:0000313" key="3">
    <source>
        <dbReference type="Proteomes" id="UP001430953"/>
    </source>
</evidence>
<gene>
    <name evidence="2" type="ORF">PUN28_016172</name>
</gene>
<dbReference type="EMBL" id="JADYXP020000018">
    <property type="protein sequence ID" value="KAL0106268.1"/>
    <property type="molecule type" value="Genomic_DNA"/>
</dbReference>
<evidence type="ECO:0000313" key="2">
    <source>
        <dbReference type="EMBL" id="KAL0106268.1"/>
    </source>
</evidence>
<name>A0AAW2ETU4_9HYME</name>
<evidence type="ECO:0000256" key="1">
    <source>
        <dbReference type="SAM" id="MobiDB-lite"/>
    </source>
</evidence>
<reference evidence="2 3" key="1">
    <citation type="submission" date="2023-03" db="EMBL/GenBank/DDBJ databases">
        <title>High recombination rates correlate with genetic variation in Cardiocondyla obscurior ants.</title>
        <authorList>
            <person name="Errbii M."/>
        </authorList>
    </citation>
    <scope>NUCLEOTIDE SEQUENCE [LARGE SCALE GENOMIC DNA]</scope>
    <source>
        <strain evidence="2">Alpha-2009</strain>
        <tissue evidence="2">Whole body</tissue>
    </source>
</reference>
<sequence length="98" mass="11194">MQRRGKKKRGEEMQKAGGKGSRKREGIVKGGGILAVHVSRNERFEGIEWILGEFTGRTRRLIFVPKLPVKQCETTRINATRCGKVMRRFALSHNAMRN</sequence>
<comment type="caution">
    <text evidence="2">The sequence shown here is derived from an EMBL/GenBank/DDBJ whole genome shotgun (WGS) entry which is preliminary data.</text>
</comment>